<evidence type="ECO:0000313" key="3">
    <source>
        <dbReference type="Proteomes" id="UP001314263"/>
    </source>
</evidence>
<accession>A0AAV1I1M5</accession>
<dbReference type="EMBL" id="CAUYUE010000005">
    <property type="protein sequence ID" value="CAK0774793.1"/>
    <property type="molecule type" value="Genomic_DNA"/>
</dbReference>
<keyword evidence="3" id="KW-1185">Reference proteome</keyword>
<dbReference type="Proteomes" id="UP001314263">
    <property type="component" value="Unassembled WGS sequence"/>
</dbReference>
<evidence type="ECO:0000256" key="1">
    <source>
        <dbReference type="SAM" id="Phobius"/>
    </source>
</evidence>
<organism evidence="2 3">
    <name type="scientific">Coccomyxa viridis</name>
    <dbReference type="NCBI Taxonomy" id="1274662"/>
    <lineage>
        <taxon>Eukaryota</taxon>
        <taxon>Viridiplantae</taxon>
        <taxon>Chlorophyta</taxon>
        <taxon>core chlorophytes</taxon>
        <taxon>Trebouxiophyceae</taxon>
        <taxon>Trebouxiophyceae incertae sedis</taxon>
        <taxon>Coccomyxaceae</taxon>
        <taxon>Coccomyxa</taxon>
    </lineage>
</organism>
<feature type="transmembrane region" description="Helical" evidence="1">
    <location>
        <begin position="88"/>
        <end position="110"/>
    </location>
</feature>
<protein>
    <submittedName>
        <fullName evidence="2">Uncharacterized protein</fullName>
    </submittedName>
</protein>
<keyword evidence="1" id="KW-0472">Membrane</keyword>
<proteinExistence type="predicted"/>
<name>A0AAV1I1M5_9CHLO</name>
<keyword evidence="1" id="KW-0812">Transmembrane</keyword>
<evidence type="ECO:0000313" key="2">
    <source>
        <dbReference type="EMBL" id="CAK0774793.1"/>
    </source>
</evidence>
<reference evidence="2 3" key="1">
    <citation type="submission" date="2023-10" db="EMBL/GenBank/DDBJ databases">
        <authorList>
            <person name="Maclean D."/>
            <person name="Macfadyen A."/>
        </authorList>
    </citation>
    <scope>NUCLEOTIDE SEQUENCE [LARGE SCALE GENOMIC DNA]</scope>
</reference>
<keyword evidence="1" id="KW-1133">Transmembrane helix</keyword>
<gene>
    <name evidence="2" type="ORF">CVIRNUC_004203</name>
</gene>
<comment type="caution">
    <text evidence="2">The sequence shown here is derived from an EMBL/GenBank/DDBJ whole genome shotgun (WGS) entry which is preliminary data.</text>
</comment>
<sequence length="120" mass="12773">MRSRSAFAHTFRHNRHSCSANGSGRGHQCDAAPGGAMALLLAVLEPLVSVSPVETASLSFKVDRASDWCIKSVLEPNMAARLVHGLELTMSAVIGQAVLFAVALIVNNIGPASKKYPTMW</sequence>
<dbReference type="AlphaFoldDB" id="A0AAV1I1M5"/>